<evidence type="ECO:0000313" key="3">
    <source>
        <dbReference type="EMBL" id="MBW4667978.1"/>
    </source>
</evidence>
<evidence type="ECO:0000259" key="2">
    <source>
        <dbReference type="Pfam" id="PF12770"/>
    </source>
</evidence>
<proteinExistence type="predicted"/>
<reference evidence="3" key="2">
    <citation type="journal article" date="2022" name="Microbiol. Resour. Announc.">
        <title>Metagenome Sequencing to Explore Phylogenomics of Terrestrial Cyanobacteria.</title>
        <authorList>
            <person name="Ward R.D."/>
            <person name="Stajich J.E."/>
            <person name="Johansen J.R."/>
            <person name="Huntemann M."/>
            <person name="Clum A."/>
            <person name="Foster B."/>
            <person name="Foster B."/>
            <person name="Roux S."/>
            <person name="Palaniappan K."/>
            <person name="Varghese N."/>
            <person name="Mukherjee S."/>
            <person name="Reddy T.B.K."/>
            <person name="Daum C."/>
            <person name="Copeland A."/>
            <person name="Chen I.A."/>
            <person name="Ivanova N.N."/>
            <person name="Kyrpides N.C."/>
            <person name="Shapiro N."/>
            <person name="Eloe-Fadrosh E.A."/>
            <person name="Pietrasiak N."/>
        </authorList>
    </citation>
    <scope>NUCLEOTIDE SEQUENCE</scope>
    <source>
        <strain evidence="3">GSE-NOS-MK-12-04C</strain>
    </source>
</reference>
<dbReference type="InterPro" id="IPR011990">
    <property type="entry name" value="TPR-like_helical_dom_sf"/>
</dbReference>
<feature type="repeat" description="TPR" evidence="1">
    <location>
        <begin position="354"/>
        <end position="387"/>
    </location>
</feature>
<dbReference type="Gene3D" id="1.25.40.10">
    <property type="entry name" value="Tetratricopeptide repeat domain"/>
    <property type="match status" value="3"/>
</dbReference>
<comment type="caution">
    <text evidence="3">The sequence shown here is derived from an EMBL/GenBank/DDBJ whole genome shotgun (WGS) entry which is preliminary data.</text>
</comment>
<sequence length="840" mass="94433">MAKKCPVFFRILQIICITALFCVLLFPVRANVPGTKPDLVQQGRVLYQSGKFPEAVKLLQQAVDSFRTNGDSLREAMTWSNISLTYQQLGLWTEAESAIAKSLNLLQNLDKSPEHSAITAQVLDVKGQLQLALSKTEAALTTWQEAAEIYRTIGDTPGLNRNQVNSAQALQSLGLYRQASKMLMNVEQNLKNQPNASLKAAGMRSLGEVLQVVGDLSESRRVLQQSLLLAPNSETLFSLGNTTRAQRDTTAAFNYYQQAISTSTNPTQRIQAQLNQLSLFVETKEYQKALNLASKINSEIDKLPANRTTIYQKINFAHSLMILSNLGHRTQDLAILLASSVKQAHIQQDNRAESYALGTLGELYEQAGQFSDAQKVTEKALLIASNINASDITYQWQWQMGRLLKKQLDNKQAIAYYTEAFNTLQSLRRDLVAINPDIQFSFRESVEPVYRELVGLLLQSPANPKNLKSARFVIESLQLAELNNYFRTACLEAKQEIDPVVDKKDQQAAIIYPIILQDSVDVILKLPNQQLRHYKTLISNDKVEDIVGTLDKYLGDVTRTASVKQRSQQIYDWLIRPLETELGKNGVQTLVFVLDGSLRNIPMSVLYDKQQQKYLFEKYAIALTPGLQLVDPKPLQKVQLNVLTAGVSEERFIENREFSPLKNVSQELQRIQLEIPTNQKLFNQDFTGNNLQKRLQNTPFSVVHLATHGEFSSDSEKTFVVVWDKLLKVKEFDNLLRANDQNSQNKIELLVLSACKTAEGDKRAALGLAGVAVRAGARSTLATLWSVDDQSTADLMTYFYRYLTAGVNKAEALQQAQLAVFAKEKRPYFWAPFVLLGNWL</sequence>
<feature type="repeat" description="TPR" evidence="1">
    <location>
        <begin position="233"/>
        <end position="266"/>
    </location>
</feature>
<feature type="domain" description="CHAT" evidence="2">
    <location>
        <begin position="566"/>
        <end position="838"/>
    </location>
</feature>
<name>A0A951URV3_9CYAN</name>
<dbReference type="SMART" id="SM00028">
    <property type="entry name" value="TPR"/>
    <property type="match status" value="6"/>
</dbReference>
<accession>A0A951URV3</accession>
<protein>
    <submittedName>
        <fullName evidence="3">CHAT domain-containing protein</fullName>
    </submittedName>
</protein>
<dbReference type="AlphaFoldDB" id="A0A951URV3"/>
<dbReference type="Pfam" id="PF13424">
    <property type="entry name" value="TPR_12"/>
    <property type="match status" value="1"/>
</dbReference>
<dbReference type="PANTHER" id="PTHR10098:SF112">
    <property type="entry name" value="SLR0380 PROTEIN"/>
    <property type="match status" value="1"/>
</dbReference>
<dbReference type="InterPro" id="IPR019734">
    <property type="entry name" value="TPR_rpt"/>
</dbReference>
<dbReference type="Proteomes" id="UP000729701">
    <property type="component" value="Unassembled WGS sequence"/>
</dbReference>
<gene>
    <name evidence="3" type="ORF">KME60_11245</name>
</gene>
<evidence type="ECO:0000313" key="4">
    <source>
        <dbReference type="Proteomes" id="UP000729701"/>
    </source>
</evidence>
<organism evidence="3 4">
    <name type="scientific">Cyanomargarita calcarea GSE-NOS-MK-12-04C</name>
    <dbReference type="NCBI Taxonomy" id="2839659"/>
    <lineage>
        <taxon>Bacteria</taxon>
        <taxon>Bacillati</taxon>
        <taxon>Cyanobacteriota</taxon>
        <taxon>Cyanophyceae</taxon>
        <taxon>Nostocales</taxon>
        <taxon>Cyanomargaritaceae</taxon>
        <taxon>Cyanomargarita</taxon>
    </lineage>
</organism>
<dbReference type="InterPro" id="IPR024983">
    <property type="entry name" value="CHAT_dom"/>
</dbReference>
<dbReference type="SUPFAM" id="SSF48452">
    <property type="entry name" value="TPR-like"/>
    <property type="match status" value="2"/>
</dbReference>
<dbReference type="PROSITE" id="PS50005">
    <property type="entry name" value="TPR"/>
    <property type="match status" value="2"/>
</dbReference>
<dbReference type="EMBL" id="JAHHGZ010000010">
    <property type="protein sequence ID" value="MBW4667978.1"/>
    <property type="molecule type" value="Genomic_DNA"/>
</dbReference>
<keyword evidence="1" id="KW-0802">TPR repeat</keyword>
<dbReference type="Pfam" id="PF12770">
    <property type="entry name" value="CHAT"/>
    <property type="match status" value="1"/>
</dbReference>
<evidence type="ECO:0000256" key="1">
    <source>
        <dbReference type="PROSITE-ProRule" id="PRU00339"/>
    </source>
</evidence>
<reference evidence="3" key="1">
    <citation type="submission" date="2021-05" db="EMBL/GenBank/DDBJ databases">
        <authorList>
            <person name="Pietrasiak N."/>
            <person name="Ward R."/>
            <person name="Stajich J.E."/>
            <person name="Kurbessoian T."/>
        </authorList>
    </citation>
    <scope>NUCLEOTIDE SEQUENCE</scope>
    <source>
        <strain evidence="3">GSE-NOS-MK-12-04C</strain>
    </source>
</reference>
<dbReference type="PANTHER" id="PTHR10098">
    <property type="entry name" value="RAPSYN-RELATED"/>
    <property type="match status" value="1"/>
</dbReference>